<reference evidence="1" key="1">
    <citation type="submission" date="2014-09" db="EMBL/GenBank/DDBJ databases">
        <authorList>
            <person name="Magalhaes I.L.F."/>
            <person name="Oliveira U."/>
            <person name="Santos F.R."/>
            <person name="Vidigal T.H.D.A."/>
            <person name="Brescovit A.D."/>
            <person name="Santos A.J."/>
        </authorList>
    </citation>
    <scope>NUCLEOTIDE SEQUENCE</scope>
    <source>
        <tissue evidence="1">Shoot tissue taken approximately 20 cm above the soil surface</tissue>
    </source>
</reference>
<accession>A0A0A9DNE8</accession>
<dbReference type="EMBL" id="GBRH01210740">
    <property type="protein sequence ID" value="JAD87155.1"/>
    <property type="molecule type" value="Transcribed_RNA"/>
</dbReference>
<reference evidence="1" key="2">
    <citation type="journal article" date="2015" name="Data Brief">
        <title>Shoot transcriptome of the giant reed, Arundo donax.</title>
        <authorList>
            <person name="Barrero R.A."/>
            <person name="Guerrero F.D."/>
            <person name="Moolhuijzen P."/>
            <person name="Goolsby J.A."/>
            <person name="Tidwell J."/>
            <person name="Bellgard S.E."/>
            <person name="Bellgard M.I."/>
        </authorList>
    </citation>
    <scope>NUCLEOTIDE SEQUENCE</scope>
    <source>
        <tissue evidence="1">Shoot tissue taken approximately 20 cm above the soil surface</tissue>
    </source>
</reference>
<evidence type="ECO:0000313" key="1">
    <source>
        <dbReference type="EMBL" id="JAD87155.1"/>
    </source>
</evidence>
<name>A0A0A9DNE8_ARUDO</name>
<proteinExistence type="predicted"/>
<organism evidence="1">
    <name type="scientific">Arundo donax</name>
    <name type="common">Giant reed</name>
    <name type="synonym">Donax arundinaceus</name>
    <dbReference type="NCBI Taxonomy" id="35708"/>
    <lineage>
        <taxon>Eukaryota</taxon>
        <taxon>Viridiplantae</taxon>
        <taxon>Streptophyta</taxon>
        <taxon>Embryophyta</taxon>
        <taxon>Tracheophyta</taxon>
        <taxon>Spermatophyta</taxon>
        <taxon>Magnoliopsida</taxon>
        <taxon>Liliopsida</taxon>
        <taxon>Poales</taxon>
        <taxon>Poaceae</taxon>
        <taxon>PACMAD clade</taxon>
        <taxon>Arundinoideae</taxon>
        <taxon>Arundineae</taxon>
        <taxon>Arundo</taxon>
    </lineage>
</organism>
<sequence length="98" mass="11522">MNVYTGIKLYLIPIIQNKIEQWNKMGCYLNSGHFLKVEAQPNGNDDTERKINFRAILNHLVYREDNNLDLLTYSYIPSFYHGLWNFIDINKVKPDSAV</sequence>
<protein>
    <submittedName>
        <fullName evidence="1">Uncharacterized protein</fullName>
    </submittedName>
</protein>
<dbReference type="AlphaFoldDB" id="A0A0A9DNE8"/>